<keyword evidence="1" id="KW-0732">Signal</keyword>
<dbReference type="InterPro" id="IPR006869">
    <property type="entry name" value="DUF547"/>
</dbReference>
<dbReference type="AlphaFoldDB" id="A0A9X4ISB0"/>
<reference evidence="3" key="1">
    <citation type="submission" date="2022-02" db="EMBL/GenBank/DDBJ databases">
        <title>Emergence and expansion in Europe of a Vibrio aestuarianus clonal complex pathogenic for oysters.</title>
        <authorList>
            <person name="Mesnil A."/>
            <person name="Travers M.-A."/>
        </authorList>
    </citation>
    <scope>NUCLEOTIDE SEQUENCE</scope>
    <source>
        <strain evidence="3">19_064_11T1</strain>
    </source>
</reference>
<evidence type="ECO:0000313" key="4">
    <source>
        <dbReference type="Proteomes" id="UP001140979"/>
    </source>
</evidence>
<feature type="signal peptide" evidence="1">
    <location>
        <begin position="1"/>
        <end position="18"/>
    </location>
</feature>
<accession>A0A9X4ISB0</accession>
<feature type="chain" id="PRO_5040920451" evidence="1">
    <location>
        <begin position="19"/>
        <end position="260"/>
    </location>
</feature>
<name>A0A9X4ISB0_9VIBR</name>
<evidence type="ECO:0000259" key="2">
    <source>
        <dbReference type="Pfam" id="PF04784"/>
    </source>
</evidence>
<comment type="caution">
    <text evidence="3">The sequence shown here is derived from an EMBL/GenBank/DDBJ whole genome shotgun (WGS) entry which is preliminary data.</text>
</comment>
<dbReference type="EMBL" id="JAKNBA010000001">
    <property type="protein sequence ID" value="MDE1240840.1"/>
    <property type="molecule type" value="Genomic_DNA"/>
</dbReference>
<protein>
    <submittedName>
        <fullName evidence="3">DUF547 domain-containing protein</fullName>
    </submittedName>
</protein>
<proteinExistence type="predicted"/>
<organism evidence="3 4">
    <name type="scientific">Vibrio aestuarianus</name>
    <dbReference type="NCBI Taxonomy" id="28171"/>
    <lineage>
        <taxon>Bacteria</taxon>
        <taxon>Pseudomonadati</taxon>
        <taxon>Pseudomonadota</taxon>
        <taxon>Gammaproteobacteria</taxon>
        <taxon>Vibrionales</taxon>
        <taxon>Vibrionaceae</taxon>
        <taxon>Vibrio</taxon>
    </lineage>
</organism>
<feature type="domain" description="DUF547" evidence="2">
    <location>
        <begin position="87"/>
        <end position="198"/>
    </location>
</feature>
<dbReference type="Proteomes" id="UP001140979">
    <property type="component" value="Unassembled WGS sequence"/>
</dbReference>
<evidence type="ECO:0000313" key="3">
    <source>
        <dbReference type="EMBL" id="MDE1240840.1"/>
    </source>
</evidence>
<gene>
    <name evidence="3" type="ORF">L9W94_01500</name>
</gene>
<dbReference type="Pfam" id="PF04784">
    <property type="entry name" value="DUF547"/>
    <property type="match status" value="1"/>
</dbReference>
<dbReference type="RefSeq" id="WP_274682465.1">
    <property type="nucleotide sequence ID" value="NZ_JAKNBA010000001.1"/>
</dbReference>
<dbReference type="PANTHER" id="PTHR46361:SF3">
    <property type="entry name" value="ELECTRON CARRIER_ PROTEIN DISULFIDE OXIDOREDUCTASE"/>
    <property type="match status" value="1"/>
</dbReference>
<dbReference type="PANTHER" id="PTHR46361">
    <property type="entry name" value="ELECTRON CARRIER/ PROTEIN DISULFIDE OXIDOREDUCTASE"/>
    <property type="match status" value="1"/>
</dbReference>
<sequence length="260" mass="30579">MKYLLALCLTISSTNVLSAPKSKLWDYWNHSNEESTQTISHQVWQTTLDSYLIKDNHNNLFDYKNVNSKDKTRLEQYISQLSKLDPREYTKAEQYAYWVNLYNALTVNLVVDNYPISSITKLRGLFSFGPWEQKIITINQKELTLNDIEHRILRPIWKDPRTHYAINCASLGCPNLQEQAFTAKNTQPLLEKSATEFINSKKGVKLTNDKLVLSSIYDWFSEDFGTKQQLFQHLARYNKTLKDTERDVSYQYDWKLNDVR</sequence>
<evidence type="ECO:0000256" key="1">
    <source>
        <dbReference type="SAM" id="SignalP"/>
    </source>
</evidence>